<name>A0AAE3VA98_9FIRM</name>
<dbReference type="PANTHER" id="PTHR43399:SF4">
    <property type="entry name" value="CELL WALL-ASSOCIATED PROTEASE"/>
    <property type="match status" value="1"/>
</dbReference>
<feature type="repeat" description="Cell wall-binding" evidence="9">
    <location>
        <begin position="1955"/>
        <end position="1974"/>
    </location>
</feature>
<dbReference type="InterPro" id="IPR003137">
    <property type="entry name" value="PA_domain"/>
</dbReference>
<dbReference type="Gene3D" id="2.10.270.10">
    <property type="entry name" value="Cholin Binding"/>
    <property type="match status" value="1"/>
</dbReference>
<dbReference type="PROSITE" id="PS51170">
    <property type="entry name" value="CW"/>
    <property type="match status" value="3"/>
</dbReference>
<dbReference type="Gene3D" id="3.40.50.200">
    <property type="entry name" value="Peptidase S8/S53 domain"/>
    <property type="match status" value="1"/>
</dbReference>
<protein>
    <submittedName>
        <fullName evidence="16">Subtilisin family serine protease</fullName>
    </submittedName>
</protein>
<dbReference type="Pfam" id="PF19127">
    <property type="entry name" value="Choline_bind_3"/>
    <property type="match status" value="1"/>
</dbReference>
<keyword evidence="2" id="KW-0964">Secreted</keyword>
<keyword evidence="6 10" id="KW-0378">Hydrolase</keyword>
<feature type="compositionally biased region" description="Polar residues" evidence="11">
    <location>
        <begin position="1823"/>
        <end position="1833"/>
    </location>
</feature>
<keyword evidence="4 12" id="KW-0732">Signal</keyword>
<proteinExistence type="inferred from homology"/>
<reference evidence="16" key="1">
    <citation type="submission" date="2023-07" db="EMBL/GenBank/DDBJ databases">
        <title>Genomic Encyclopedia of Type Strains, Phase IV (KMG-IV): sequencing the most valuable type-strain genomes for metagenomic binning, comparative biology and taxonomic classification.</title>
        <authorList>
            <person name="Goeker M."/>
        </authorList>
    </citation>
    <scope>NUCLEOTIDE SEQUENCE</scope>
    <source>
        <strain evidence="16">DSM 19659</strain>
    </source>
</reference>
<organism evidence="16 17">
    <name type="scientific">Moryella indoligenes</name>
    <dbReference type="NCBI Taxonomy" id="371674"/>
    <lineage>
        <taxon>Bacteria</taxon>
        <taxon>Bacillati</taxon>
        <taxon>Bacillota</taxon>
        <taxon>Clostridia</taxon>
        <taxon>Lachnospirales</taxon>
        <taxon>Lachnospiraceae</taxon>
        <taxon>Moryella</taxon>
    </lineage>
</organism>
<dbReference type="PROSITE" id="PS00136">
    <property type="entry name" value="SUBTILASE_ASP"/>
    <property type="match status" value="1"/>
</dbReference>
<dbReference type="InterPro" id="IPR015500">
    <property type="entry name" value="Peptidase_S8_subtilisin-rel"/>
</dbReference>
<feature type="domain" description="PA" evidence="14">
    <location>
        <begin position="451"/>
        <end position="521"/>
    </location>
</feature>
<dbReference type="PROSITE" id="PS51892">
    <property type="entry name" value="SUBTILASE"/>
    <property type="match status" value="1"/>
</dbReference>
<evidence type="ECO:0000259" key="13">
    <source>
        <dbReference type="Pfam" id="PF00082"/>
    </source>
</evidence>
<dbReference type="PRINTS" id="PR00723">
    <property type="entry name" value="SUBTILISIN"/>
</dbReference>
<feature type="domain" description="C5a peptidase/Subtilisin-like protease SBT2-like Fn3-like" evidence="15">
    <location>
        <begin position="685"/>
        <end position="802"/>
    </location>
</feature>
<keyword evidence="5" id="KW-0677">Repeat</keyword>
<keyword evidence="7 10" id="KW-0720">Serine protease</keyword>
<feature type="signal peptide" evidence="12">
    <location>
        <begin position="1"/>
        <end position="22"/>
    </location>
</feature>
<feature type="compositionally biased region" description="Basic and acidic residues" evidence="11">
    <location>
        <begin position="1855"/>
        <end position="1874"/>
    </location>
</feature>
<dbReference type="PROSITE" id="PS00137">
    <property type="entry name" value="SUBTILASE_HIS"/>
    <property type="match status" value="1"/>
</dbReference>
<dbReference type="SUPFAM" id="SSF52025">
    <property type="entry name" value="PA domain"/>
    <property type="match status" value="1"/>
</dbReference>
<dbReference type="InterPro" id="IPR022398">
    <property type="entry name" value="Peptidase_S8_His-AS"/>
</dbReference>
<evidence type="ECO:0000256" key="6">
    <source>
        <dbReference type="ARBA" id="ARBA00022801"/>
    </source>
</evidence>
<evidence type="ECO:0000256" key="10">
    <source>
        <dbReference type="PROSITE-ProRule" id="PRU01240"/>
    </source>
</evidence>
<dbReference type="GO" id="GO:0006508">
    <property type="term" value="P:proteolysis"/>
    <property type="evidence" value="ECO:0007669"/>
    <property type="project" value="UniProtKB-KW"/>
</dbReference>
<dbReference type="Pfam" id="PF00082">
    <property type="entry name" value="Peptidase_S8"/>
    <property type="match status" value="1"/>
</dbReference>
<evidence type="ECO:0000256" key="2">
    <source>
        <dbReference type="ARBA" id="ARBA00022525"/>
    </source>
</evidence>
<dbReference type="InterPro" id="IPR046450">
    <property type="entry name" value="PA_dom_sf"/>
</dbReference>
<feature type="repeat" description="Cell wall-binding" evidence="9">
    <location>
        <begin position="1975"/>
        <end position="1994"/>
    </location>
</feature>
<dbReference type="Proteomes" id="UP001241537">
    <property type="component" value="Unassembled WGS sequence"/>
</dbReference>
<feature type="active site" description="Charge relay system" evidence="8 10">
    <location>
        <position position="274"/>
    </location>
</feature>
<comment type="similarity">
    <text evidence="1 10">Belongs to the peptidase S8 family.</text>
</comment>
<feature type="region of interest" description="Disordered" evidence="11">
    <location>
        <begin position="1812"/>
        <end position="1880"/>
    </location>
</feature>
<feature type="chain" id="PRO_5042141033" evidence="12">
    <location>
        <begin position="23"/>
        <end position="2014"/>
    </location>
</feature>
<evidence type="ECO:0000313" key="16">
    <source>
        <dbReference type="EMBL" id="MDQ0152210.1"/>
    </source>
</evidence>
<accession>A0AAE3VA98</accession>
<feature type="domain" description="Peptidase S8/S53" evidence="13">
    <location>
        <begin position="194"/>
        <end position="655"/>
    </location>
</feature>
<dbReference type="Pfam" id="PF01473">
    <property type="entry name" value="Choline_bind_1"/>
    <property type="match status" value="1"/>
</dbReference>
<dbReference type="InterPro" id="IPR023827">
    <property type="entry name" value="Peptidase_S8_Asp-AS"/>
</dbReference>
<feature type="repeat" description="Cell wall-binding" evidence="9">
    <location>
        <begin position="1935"/>
        <end position="1954"/>
    </location>
</feature>
<dbReference type="Pfam" id="PF06280">
    <property type="entry name" value="fn3_5"/>
    <property type="match status" value="1"/>
</dbReference>
<evidence type="ECO:0000256" key="9">
    <source>
        <dbReference type="PROSITE-ProRule" id="PRU00591"/>
    </source>
</evidence>
<evidence type="ECO:0000256" key="12">
    <source>
        <dbReference type="SAM" id="SignalP"/>
    </source>
</evidence>
<evidence type="ECO:0000256" key="4">
    <source>
        <dbReference type="ARBA" id="ARBA00022729"/>
    </source>
</evidence>
<evidence type="ECO:0000259" key="15">
    <source>
        <dbReference type="Pfam" id="PF06280"/>
    </source>
</evidence>
<evidence type="ECO:0000256" key="1">
    <source>
        <dbReference type="ARBA" id="ARBA00011073"/>
    </source>
</evidence>
<dbReference type="Gene3D" id="3.50.30.30">
    <property type="match status" value="1"/>
</dbReference>
<feature type="active site" description="Charge relay system" evidence="8 10">
    <location>
        <position position="203"/>
    </location>
</feature>
<evidence type="ECO:0000256" key="5">
    <source>
        <dbReference type="ARBA" id="ARBA00022737"/>
    </source>
</evidence>
<dbReference type="PANTHER" id="PTHR43399">
    <property type="entry name" value="SUBTILISIN-RELATED"/>
    <property type="match status" value="1"/>
</dbReference>
<dbReference type="Gene3D" id="2.60.40.1710">
    <property type="entry name" value="Subtilisin-like superfamily"/>
    <property type="match status" value="1"/>
</dbReference>
<evidence type="ECO:0000256" key="11">
    <source>
        <dbReference type="SAM" id="MobiDB-lite"/>
    </source>
</evidence>
<dbReference type="InterPro" id="IPR018337">
    <property type="entry name" value="Cell_wall/Cho-bd_repeat"/>
</dbReference>
<dbReference type="Pfam" id="PF02225">
    <property type="entry name" value="PA"/>
    <property type="match status" value="1"/>
</dbReference>
<gene>
    <name evidence="16" type="ORF">J2S20_000895</name>
</gene>
<dbReference type="InterPro" id="IPR036852">
    <property type="entry name" value="Peptidase_S8/S53_dom_sf"/>
</dbReference>
<sequence length="2014" mass="222533">MKRMVKRLFAALMIVSMTSAMQWPQSFTVHAETQAAASEPKLEALEQRMKEQGALKQGESLDSYEGKIPVIIALGDGSDEGDFSKDILRQLGGAVEKQKHFAMRAEARLGHEFCYEGVTYVLGNTLATELTAAELEALAPMSEILRISPNFAAIDVGSLEGEEAWQSRPGRRIRRRRALDVHERAAFQPDELSGRGTVIAVIDTGFSVSHPDFDMKDTEGAKYPDAKSMEERIAQINSTAGTELLKGKWFSNKYAYGYNYANNSREINEDGNSHGTHVAGIAASVVRSDAKQAQLIAMRVLAGESDYSEPAKYARAIEDSLLLGADVINLSFGVPAATLKSVGSELLRAIAAAKKMGVTINASAGNESLTDADFMPPTADQPNYGTISAPALAGDVIAVASIDSETVSLPYLEVEGERIAYYPTTDEAASSAYGLELPLYTEAGKAKIEELAALPEGALRGKAVLIERGERRFDEKVASVANLGARLAIIYDDQESGDWINMGIHDPAIPAVFIRKRDGLLLKGMDGKKIVLHREIAGFKIDSAGDLSYFSSWGPTPEFDLKPEIAAVGGHVWAAQPGGGFADKSGTSMAAPQVSSLAALLAERIRKDGDLKLPEAGGTDKNTQYMFMKNMLMSNAVPHRDGEGHYTSPRKQGAGVMNKRNTLRSYAYITAKQPDRLNAEPTAKINLGAINTDFSLKFTLHNASKSRELRFQLSELTVQTDQLDGKNPKLIKPAGVQEILSPKSGNEVYIVPAMGSVEVSVPVSFASEDERLKKCFRNGYFVEGFVRLRSLTEGQNDIGVPYIAFRHPENKAFTDTPVLESAIYNYAQPVGAAGEAPKYFHAQNSDARNAFTCLTSEADHEEIVLGEKLSEDAGAKRSFDGKRIAISPNGDGRNDYVQFRGVFIAPYYHDRITVKDAQGETVYSGEENYSGKADSNGNIAVGRKNYAAAQNASAGMLYSESEKYRWNGTKGEETAEEGIYRYIFEVMPVAENAALQIYAYDVIVDNTRPAVSDVQIDAGKKQLALKVTENGSGVAEISLKKVDGSGNVTEIKRIVPPADGRLVLSTEESAGVNLCIRDYAGNEYLQELATLMAEGQTGSLKIKIMEKNEETGNTLEIDPEKLSADDYSVTVTDARDGHIVLNPEQLCYGSYTAKLKLRTLLFKGEELEQSFEISAEHPEAELTFLLVSQKPLEVRDIMLQVSTADGRLPSGFRPEVVLTDENGTEVPAKASMSFGGTKQLASLSGLPYGSVKLSRGRWTLRLRNAAGAWKLIPEKPVIEIEAQTQYGREVGVVRDLGSKEHPILLAGPETGAMYPKSVLHTEELTLDQISYEAVFDAEAEEGAEKKHSWDGMKFTDFSILPAAVYQLRPVLPEGYYSVPESKRVDLRDASGETVTPDFHIYKKGAEDFGSIHVTTMAEGAENFVTDYIFVNLQGETYESGEKLSYGKWRVRPKYDSAEYIPERPEIVVHLGPDNRTADIRFGWKKLESSEKSGSIRIRLNWGDDYGAKFAFGPYGQKPYVFRLKALDHESEELLFELPDPYFDPLVLSGIPYGRYRLTADLSGKEGYFVDRPVQIIQIDRKTQTIELRYGKTAFPQAVERELQNEDGDVSIRIPASSRLAGQEVKLIAEKVEEVPEKLRKAMASLPEGEAVLYEIHLENEKHEQVPIPRGERLELSLQLNQEQQEQAERLAFFYLSGQANRAGRLAGEMDQTKRCFCTTVDHFSYYALLTEREKPKSYEIRLEETDGVMLSTIPADEAAEGTEIQVFAEITDSRKELQELLLDGSKLEGMRFIMPAHAVVLRAVLKDKEVSGDKLDGEDDGSKASSSNATPSDAKQEELPNTGGKTNTGKQPDAVPKDKQDIQSGNKEDIETRRSSGGSGIHSAFRRAALMWTVSRWTKDRQGWKLRKNDESNVCAEWRKVQGYWYCFDKAGHMCTGWQYSGERWYYLEQNGRMKTNWSFINGKWYYFNPDGTMATGWIKDGDQWYYLSESGDMLQDTWTPDGYRVGAFGAWMN</sequence>
<evidence type="ECO:0000256" key="3">
    <source>
        <dbReference type="ARBA" id="ARBA00022670"/>
    </source>
</evidence>
<dbReference type="EMBL" id="JAUSTO010000004">
    <property type="protein sequence ID" value="MDQ0152210.1"/>
    <property type="molecule type" value="Genomic_DNA"/>
</dbReference>
<keyword evidence="3 10" id="KW-0645">Protease</keyword>
<evidence type="ECO:0000313" key="17">
    <source>
        <dbReference type="Proteomes" id="UP001241537"/>
    </source>
</evidence>
<dbReference type="InterPro" id="IPR000209">
    <property type="entry name" value="Peptidase_S8/S53_dom"/>
</dbReference>
<evidence type="ECO:0000259" key="14">
    <source>
        <dbReference type="Pfam" id="PF02225"/>
    </source>
</evidence>
<dbReference type="GO" id="GO:0004252">
    <property type="term" value="F:serine-type endopeptidase activity"/>
    <property type="evidence" value="ECO:0007669"/>
    <property type="project" value="UniProtKB-UniRule"/>
</dbReference>
<dbReference type="InterPro" id="IPR010435">
    <property type="entry name" value="C5a/SBT2-like_Fn3"/>
</dbReference>
<feature type="active site" description="Charge relay system" evidence="8 10">
    <location>
        <position position="588"/>
    </location>
</feature>
<dbReference type="GO" id="GO:0016020">
    <property type="term" value="C:membrane"/>
    <property type="evidence" value="ECO:0007669"/>
    <property type="project" value="InterPro"/>
</dbReference>
<dbReference type="SUPFAM" id="SSF52743">
    <property type="entry name" value="Subtilisin-like"/>
    <property type="match status" value="1"/>
</dbReference>
<dbReference type="RefSeq" id="WP_106611167.1">
    <property type="nucleotide sequence ID" value="NZ_JAUSTO010000004.1"/>
</dbReference>
<evidence type="ECO:0000256" key="8">
    <source>
        <dbReference type="PIRSR" id="PIRSR615500-1"/>
    </source>
</evidence>
<dbReference type="SUPFAM" id="SSF69360">
    <property type="entry name" value="Cell wall binding repeat"/>
    <property type="match status" value="1"/>
</dbReference>
<evidence type="ECO:0000256" key="7">
    <source>
        <dbReference type="ARBA" id="ARBA00022825"/>
    </source>
</evidence>
<keyword evidence="17" id="KW-1185">Reference proteome</keyword>
<dbReference type="InterPro" id="IPR051048">
    <property type="entry name" value="Peptidase_S8/S53_subtilisin"/>
</dbReference>
<comment type="caution">
    <text evidence="16">The sequence shown here is derived from an EMBL/GenBank/DDBJ whole genome shotgun (WGS) entry which is preliminary data.</text>
</comment>